<reference evidence="10 11" key="1">
    <citation type="submission" date="2023-03" db="EMBL/GenBank/DDBJ databases">
        <title>Bacillus Genome Sequencing.</title>
        <authorList>
            <person name="Dunlap C."/>
        </authorList>
    </citation>
    <scope>NUCLEOTIDE SEQUENCE [LARGE SCALE GENOMIC DNA]</scope>
    <source>
        <strain evidence="10 11">NRS-38</strain>
    </source>
</reference>
<dbReference type="RefSeq" id="WP_080862509.1">
    <property type="nucleotide sequence ID" value="NZ_JARTLI010000035.1"/>
</dbReference>
<evidence type="ECO:0000256" key="1">
    <source>
        <dbReference type="ARBA" id="ARBA00007118"/>
    </source>
</evidence>
<evidence type="ECO:0000256" key="6">
    <source>
        <dbReference type="ARBA" id="ARBA00023027"/>
    </source>
</evidence>
<keyword evidence="5 7" id="KW-0560">Oxidoreductase</keyword>
<name>A0ABD5IXU6_9BACL</name>
<dbReference type="InterPro" id="IPR052530">
    <property type="entry name" value="NAD(P)H_nitroreductase"/>
</dbReference>
<feature type="binding site" evidence="8">
    <location>
        <position position="39"/>
    </location>
    <ligand>
        <name>FMN</name>
        <dbReference type="ChEBI" id="CHEBI:58210"/>
        <note>ligand shared between dimeric partners</note>
    </ligand>
</feature>
<gene>
    <name evidence="10" type="ORF">P9850_13400</name>
</gene>
<keyword evidence="2 7" id="KW-0285">Flavoprotein</keyword>
<organism evidence="10 11">
    <name type="scientific">Anoxybacteroides rupiense</name>
    <dbReference type="NCBI Taxonomy" id="311460"/>
    <lineage>
        <taxon>Bacteria</taxon>
        <taxon>Bacillati</taxon>
        <taxon>Bacillota</taxon>
        <taxon>Bacilli</taxon>
        <taxon>Bacillales</taxon>
        <taxon>Anoxybacillaceae</taxon>
        <taxon>Anoxybacteroides</taxon>
    </lineage>
</organism>
<dbReference type="SUPFAM" id="SSF55469">
    <property type="entry name" value="FMN-dependent nitroreductase-like"/>
    <property type="match status" value="1"/>
</dbReference>
<dbReference type="Gene3D" id="3.40.109.10">
    <property type="entry name" value="NADH Oxidase"/>
    <property type="match status" value="1"/>
</dbReference>
<dbReference type="InterPro" id="IPR000415">
    <property type="entry name" value="Nitroreductase-like"/>
</dbReference>
<feature type="binding site" description="in other chain" evidence="8">
    <location>
        <begin position="10"/>
        <end position="12"/>
    </location>
    <ligand>
        <name>FMN</name>
        <dbReference type="ChEBI" id="CHEBI:58210"/>
        <note>ligand shared between dimeric partners</note>
    </ligand>
</feature>
<evidence type="ECO:0000256" key="8">
    <source>
        <dbReference type="PIRSR" id="PIRSR000232-1"/>
    </source>
</evidence>
<feature type="domain" description="Nitroreductase" evidence="9">
    <location>
        <begin position="7"/>
        <end position="165"/>
    </location>
</feature>
<dbReference type="InterPro" id="IPR026021">
    <property type="entry name" value="YdjA-like"/>
</dbReference>
<protein>
    <recommendedName>
        <fullName evidence="7">Putative NAD(P)H nitroreductase</fullName>
        <ecNumber evidence="7">1.-.-.-</ecNumber>
    </recommendedName>
</protein>
<evidence type="ECO:0000256" key="3">
    <source>
        <dbReference type="ARBA" id="ARBA00022643"/>
    </source>
</evidence>
<evidence type="ECO:0000256" key="7">
    <source>
        <dbReference type="PIRNR" id="PIRNR000232"/>
    </source>
</evidence>
<feature type="binding site" description="in other chain" evidence="8">
    <location>
        <begin position="134"/>
        <end position="136"/>
    </location>
    <ligand>
        <name>FMN</name>
        <dbReference type="ChEBI" id="CHEBI:58210"/>
        <note>ligand shared between dimeric partners</note>
    </ligand>
</feature>
<evidence type="ECO:0000313" key="10">
    <source>
        <dbReference type="EMBL" id="MED5052802.1"/>
    </source>
</evidence>
<dbReference type="EMBL" id="JARTLI010000035">
    <property type="protein sequence ID" value="MED5052802.1"/>
    <property type="molecule type" value="Genomic_DNA"/>
</dbReference>
<evidence type="ECO:0000256" key="2">
    <source>
        <dbReference type="ARBA" id="ARBA00022630"/>
    </source>
</evidence>
<keyword evidence="3 7" id="KW-0288">FMN</keyword>
<keyword evidence="4 7" id="KW-0521">NADP</keyword>
<evidence type="ECO:0000256" key="4">
    <source>
        <dbReference type="ARBA" id="ARBA00022857"/>
    </source>
</evidence>
<dbReference type="CDD" id="cd02135">
    <property type="entry name" value="YdjA-like"/>
    <property type="match status" value="1"/>
</dbReference>
<accession>A0ABD5IXU6</accession>
<comment type="caution">
    <text evidence="10">The sequence shown here is derived from an EMBL/GenBank/DDBJ whole genome shotgun (WGS) entry which is preliminary data.</text>
</comment>
<dbReference type="PANTHER" id="PTHR43821">
    <property type="entry name" value="NAD(P)H NITROREDUCTASE YDJA-RELATED"/>
    <property type="match status" value="1"/>
</dbReference>
<dbReference type="Pfam" id="PF00881">
    <property type="entry name" value="Nitroreductase"/>
    <property type="match status" value="1"/>
</dbReference>
<dbReference type="GO" id="GO:0016491">
    <property type="term" value="F:oxidoreductase activity"/>
    <property type="evidence" value="ECO:0007669"/>
    <property type="project" value="UniProtKB-UniRule"/>
</dbReference>
<evidence type="ECO:0000256" key="5">
    <source>
        <dbReference type="ARBA" id="ARBA00023002"/>
    </source>
</evidence>
<evidence type="ECO:0000259" key="9">
    <source>
        <dbReference type="Pfam" id="PF00881"/>
    </source>
</evidence>
<proteinExistence type="inferred from homology"/>
<dbReference type="PANTHER" id="PTHR43821:SF1">
    <property type="entry name" value="NAD(P)H NITROREDUCTASE YDJA-RELATED"/>
    <property type="match status" value="1"/>
</dbReference>
<dbReference type="InterPro" id="IPR029479">
    <property type="entry name" value="Nitroreductase"/>
</dbReference>
<sequence length="188" mass="21676">MELSQLLRDRRSVHIFEDRPVSPELVMELLDTAVWAPNHRLTQPWRFILTYGEGRRKIADAVRTMKENKEADPLKRKEIGQKFYDKIMSIPMILTVLMREDPNLVVREEDYAATSCVIHNFSLLAWEKGIGMVWETYGWLHDPIFRKAMGIQPGEKAVGNLHIGYPAKIPPARPRIPAAQLTTIFNQA</sequence>
<dbReference type="PIRSF" id="PIRSF000232">
    <property type="entry name" value="YdjA"/>
    <property type="match status" value="1"/>
</dbReference>
<comment type="similarity">
    <text evidence="1 7">Belongs to the nitroreductase family.</text>
</comment>
<dbReference type="AlphaFoldDB" id="A0ABD5IXU6"/>
<dbReference type="EC" id="1.-.-.-" evidence="7"/>
<dbReference type="Proteomes" id="UP001339962">
    <property type="component" value="Unassembled WGS sequence"/>
</dbReference>
<evidence type="ECO:0000313" key="11">
    <source>
        <dbReference type="Proteomes" id="UP001339962"/>
    </source>
</evidence>
<comment type="cofactor">
    <cofactor evidence="8">
        <name>FMN</name>
        <dbReference type="ChEBI" id="CHEBI:58210"/>
    </cofactor>
    <text evidence="8">Binds 1 FMN per subunit.</text>
</comment>
<keyword evidence="6 7" id="KW-0520">NAD</keyword>